<feature type="compositionally biased region" description="Basic residues" evidence="2">
    <location>
        <begin position="165"/>
        <end position="174"/>
    </location>
</feature>
<dbReference type="Pfam" id="PF02719">
    <property type="entry name" value="Polysacc_synt_2"/>
    <property type="match status" value="1"/>
</dbReference>
<evidence type="ECO:0000256" key="2">
    <source>
        <dbReference type="SAM" id="MobiDB-lite"/>
    </source>
</evidence>
<feature type="domain" description="Polysaccharide biosynthesis protein CapD-like" evidence="3">
    <location>
        <begin position="306"/>
        <end position="585"/>
    </location>
</feature>
<feature type="compositionally biased region" description="Low complexity" evidence="2">
    <location>
        <begin position="201"/>
        <end position="224"/>
    </location>
</feature>
<evidence type="ECO:0000256" key="1">
    <source>
        <dbReference type="ARBA" id="ARBA00007430"/>
    </source>
</evidence>
<dbReference type="PANTHER" id="PTHR43318:SF1">
    <property type="entry name" value="POLYSACCHARIDE BIOSYNTHESIS PROTEIN EPSC-RELATED"/>
    <property type="match status" value="1"/>
</dbReference>
<gene>
    <name evidence="4" type="ORF">H9L10_02190</name>
</gene>
<feature type="compositionally biased region" description="Basic residues" evidence="2">
    <location>
        <begin position="67"/>
        <end position="76"/>
    </location>
</feature>
<comment type="similarity">
    <text evidence="1">Belongs to the polysaccharide synthase family.</text>
</comment>
<accession>A0A7G9R2U3</accession>
<feature type="compositionally biased region" description="Basic and acidic residues" evidence="2">
    <location>
        <begin position="264"/>
        <end position="274"/>
    </location>
</feature>
<protein>
    <submittedName>
        <fullName evidence="4">Polysaccharide biosynthesis protein</fullName>
    </submittedName>
</protein>
<dbReference type="InterPro" id="IPR036291">
    <property type="entry name" value="NAD(P)-bd_dom_sf"/>
</dbReference>
<feature type="region of interest" description="Disordered" evidence="2">
    <location>
        <begin position="1"/>
        <end position="274"/>
    </location>
</feature>
<organism evidence="4 5">
    <name type="scientific">Phycicoccus endophyticus</name>
    <dbReference type="NCBI Taxonomy" id="1690220"/>
    <lineage>
        <taxon>Bacteria</taxon>
        <taxon>Bacillati</taxon>
        <taxon>Actinomycetota</taxon>
        <taxon>Actinomycetes</taxon>
        <taxon>Micrococcales</taxon>
        <taxon>Intrasporangiaceae</taxon>
        <taxon>Phycicoccus</taxon>
    </lineage>
</organism>
<proteinExistence type="inferred from homology"/>
<name>A0A7G9R2U3_9MICO</name>
<dbReference type="CDD" id="cd05237">
    <property type="entry name" value="UDP_invert_4-6DH_SDR_e"/>
    <property type="match status" value="1"/>
</dbReference>
<feature type="compositionally biased region" description="Basic and acidic residues" evidence="2">
    <location>
        <begin position="97"/>
        <end position="110"/>
    </location>
</feature>
<dbReference type="EMBL" id="CP060712">
    <property type="protein sequence ID" value="QNN49918.1"/>
    <property type="molecule type" value="Genomic_DNA"/>
</dbReference>
<evidence type="ECO:0000313" key="4">
    <source>
        <dbReference type="EMBL" id="QNN49918.1"/>
    </source>
</evidence>
<dbReference type="SUPFAM" id="SSF51735">
    <property type="entry name" value="NAD(P)-binding Rossmann-fold domains"/>
    <property type="match status" value="1"/>
</dbReference>
<dbReference type="Proteomes" id="UP000515976">
    <property type="component" value="Chromosome"/>
</dbReference>
<feature type="compositionally biased region" description="Basic residues" evidence="2">
    <location>
        <begin position="182"/>
        <end position="200"/>
    </location>
</feature>
<dbReference type="InterPro" id="IPR003869">
    <property type="entry name" value="Polysac_CapD-like"/>
</dbReference>
<evidence type="ECO:0000259" key="3">
    <source>
        <dbReference type="Pfam" id="PF02719"/>
    </source>
</evidence>
<sequence length="622" mass="67728">MRSAPTVAATEARGHGRGVVTRRSPAPPAAHAAAVDDGRCRALGDRPGRRHLAAAGLRHPDPVPPRPCRRRRRRRGPASDRRLGVGAVRRQPRARLVRGDGRARPRDGVHRAGPGLRRRAHRPRADPTQRAGHRHRAGADLDVRPEVRRAFTPHEARPPDQGRSPRGRLRRRGRRTDPRAQPRPRPRQRRAGGRAARRRPGQGAPDHLRGAGPRAQRRPAPGGRAFRRRHPRHRGAERVGRAGARAVGAGRGGRAVGPHPAAGPRDDRGRPSASDLRDLDVADLLGRQPVELDTAAIAEHLAGRRILVTGAGGSIGSELCRQIAQFLPEQLFMLDRDESGLHATQMSIEGRALLDSDELVLCDIRDEEELHAVFARTRPDVVFHAAALKHLTMLERHPAEAFKTNVLGTRNVLRAARKAGVSTVVNISTDKAANPTCVLGWSKRVAERLTAAVDADEPGARYLSVRFGNVLGSRGSVVVAFTEQIRQGGPVTVTHPDVERYFMLIPEACQLVLQASSIGEGGEVMVLDMGTPVKIDDVARSMIQMSGRSDVEVEYTGLRPGEKLTEELFSPDEDVRPSSHPLITSVAVPGLDQDDLQPPHPEDDPRSWLVAYSALGSVGSRQ</sequence>
<reference evidence="4 5" key="1">
    <citation type="submission" date="2020-08" db="EMBL/GenBank/DDBJ databases">
        <title>Genome sequence of Phycicoccus endophyticus JCM 31784T.</title>
        <authorList>
            <person name="Hyun D.-W."/>
            <person name="Bae J.-W."/>
        </authorList>
    </citation>
    <scope>NUCLEOTIDE SEQUENCE [LARGE SCALE GENOMIC DNA]</scope>
    <source>
        <strain evidence="4 5">JCM 31784</strain>
    </source>
</reference>
<dbReference type="PANTHER" id="PTHR43318">
    <property type="entry name" value="UDP-N-ACETYLGLUCOSAMINE 4,6-DEHYDRATASE"/>
    <property type="match status" value="1"/>
</dbReference>
<evidence type="ECO:0000313" key="5">
    <source>
        <dbReference type="Proteomes" id="UP000515976"/>
    </source>
</evidence>
<dbReference type="AlphaFoldDB" id="A0A7G9R2U3"/>
<dbReference type="Gene3D" id="3.40.50.720">
    <property type="entry name" value="NAD(P)-binding Rossmann-like Domain"/>
    <property type="match status" value="1"/>
</dbReference>
<dbReference type="InterPro" id="IPR051203">
    <property type="entry name" value="Polysaccharide_Synthase-Rel"/>
</dbReference>
<feature type="compositionally biased region" description="Basic and acidic residues" evidence="2">
    <location>
        <begin position="137"/>
        <end position="160"/>
    </location>
</feature>
<dbReference type="KEGG" id="pei:H9L10_02190"/>
<keyword evidence="5" id="KW-1185">Reference proteome</keyword>
<feature type="compositionally biased region" description="Basic and acidic residues" evidence="2">
    <location>
        <begin position="34"/>
        <end position="47"/>
    </location>
</feature>